<dbReference type="Proteomes" id="UP000356253">
    <property type="component" value="Unassembled WGS sequence"/>
</dbReference>
<organism evidence="1 2">
    <name type="scientific">Mesonia oceanica</name>
    <dbReference type="NCBI Taxonomy" id="2687242"/>
    <lineage>
        <taxon>Bacteria</taxon>
        <taxon>Pseudomonadati</taxon>
        <taxon>Bacteroidota</taxon>
        <taxon>Flavobacteriia</taxon>
        <taxon>Flavobacteriales</taxon>
        <taxon>Flavobacteriaceae</taxon>
        <taxon>Mesonia</taxon>
    </lineage>
</organism>
<name>A0AC61Y9Y1_9FLAO</name>
<accession>A0AC61Y9Y1</accession>
<evidence type="ECO:0000313" key="1">
    <source>
        <dbReference type="EMBL" id="VVV01319.1"/>
    </source>
</evidence>
<sequence length="390" mass="44598">MQKKLKIVIFDGSFQTTTFIRRLIKGLVSQGHQVYVLGFNLYNPSPVESVHYESLGSNQDKLELLTKSLALQGLGALKNLFNFDKKKLQAKNLAKVLKKINPDVIHAQWNSVLPWLEPYLEHKTYPIILSQRGYHTNIRPFINTKNYAYLQRIYPKLSGLHSVSEAISENGKKVGEAFTRIDKVVHTGLDLKKFPVLTSYRKKNRLELISVGRAHWIKDYSMAIRACAILKKENINFHYIIVGAAGNEELIYLINFFRLNSFISLTEKLPFEEVQKKVFSASLSLITSIKEGIPNVAVEAMALGTPVISTDCGGMEELITHQQEGWIIPRRNPQALADQIQAFVRLSESEIEQIRQAARQKVEREFNEEQMVVGMEQLYKKVLNAYKQYT</sequence>
<comment type="caution">
    <text evidence="1">The sequence shown here is derived from an EMBL/GenBank/DDBJ whole genome shotgun (WGS) entry which is preliminary data.</text>
</comment>
<keyword evidence="1" id="KW-0808">Transferase</keyword>
<proteinExistence type="predicted"/>
<dbReference type="EC" id="2.4.-.-" evidence="1"/>
<dbReference type="EMBL" id="CABVMM010000010">
    <property type="protein sequence ID" value="VVV01319.1"/>
    <property type="molecule type" value="Genomic_DNA"/>
</dbReference>
<reference evidence="1" key="1">
    <citation type="submission" date="2019-09" db="EMBL/GenBank/DDBJ databases">
        <authorList>
            <person name="Rodrigo-Torres L."/>
            <person name="Arahal R. D."/>
            <person name="Lucena T."/>
        </authorList>
    </citation>
    <scope>NUCLEOTIDE SEQUENCE</scope>
    <source>
        <strain evidence="1">ISS653</strain>
    </source>
</reference>
<gene>
    <name evidence="1" type="primary">tuaC_1</name>
    <name evidence="1" type="ORF">FVB9532_02609</name>
</gene>
<keyword evidence="2" id="KW-1185">Reference proteome</keyword>
<evidence type="ECO:0000313" key="2">
    <source>
        <dbReference type="Proteomes" id="UP000356253"/>
    </source>
</evidence>
<protein>
    <submittedName>
        <fullName evidence="1">Teichuronic acid biosynthesis glycosyltransferase TuaC</fullName>
        <ecNumber evidence="1">2.4.-.-</ecNumber>
    </submittedName>
</protein>
<keyword evidence="1" id="KW-0328">Glycosyltransferase</keyword>